<proteinExistence type="predicted"/>
<evidence type="ECO:0000259" key="2">
    <source>
        <dbReference type="Pfam" id="PF24883"/>
    </source>
</evidence>
<name>A0AAD6WV84_9AGAR</name>
<dbReference type="InterPro" id="IPR056884">
    <property type="entry name" value="NPHP3-like_N"/>
</dbReference>
<keyword evidence="1" id="KW-0677">Repeat</keyword>
<sequence>MQDTVVIKAESDVVSWDEVFHFSALSDVPHRSHLKFTLRATHHIRSETIIGGGEVALNAGFLFKDFLRNQTGTVETHIRFKVEELPPDSPCAVARQTAAGHGIFTGLRLTTNAAVWPGYLPNVEPQPGIVGHRNLHNFILPAVALITTNSIPEAFGFLVDHFSRFAELVSHISEIHPCVKVAFSVLIFVHKAVANQTERDDRLQQLIATHTDMFVFLNKLQVADLEGHRQTIKLLTHQTTECGYFMRDYTKHKFLLRAAKNALCGSTMDSKFTEYEKTYKELKKAFRDNAALHIEITVHRIAYELQQIGTTQTLNDLRYAAGARFDRGKQCLSGTRQGIIEKIFDWVNDSDQSRVLVLSGAAGTGKSAIAHTISLRFHELKRLGSSFFFLPGHQERLPETLFSTIARDLADLDPNWKDASMEVIRDNHAICKTSSIMEQFEEFILRPATRKRLQFYLGPVVIVIDALDASGDQEDREFVLSMLSQRTKELPDNFRILVTTRPEPDICHTFHSSEDVLWWDMDDVTGPSNLPDITAFFADELSRVAGLNSNHNDCCTLTAKSEGNFGQAAAACAYLKRPRQSMTPAQRLARLIANPWPMVFAEHAGSMPSFYDEREGQVLTHSFTRKDTSHMDGSVNFPVPIMHGTLDSWHYQH</sequence>
<comment type="caution">
    <text evidence="3">The sequence shown here is derived from an EMBL/GenBank/DDBJ whole genome shotgun (WGS) entry which is preliminary data.</text>
</comment>
<evidence type="ECO:0000256" key="1">
    <source>
        <dbReference type="ARBA" id="ARBA00022737"/>
    </source>
</evidence>
<evidence type="ECO:0000313" key="4">
    <source>
        <dbReference type="Proteomes" id="UP001218188"/>
    </source>
</evidence>
<dbReference type="SUPFAM" id="SSF52540">
    <property type="entry name" value="P-loop containing nucleoside triphosphate hydrolases"/>
    <property type="match status" value="1"/>
</dbReference>
<feature type="domain" description="Nephrocystin 3-like N-terminal" evidence="2">
    <location>
        <begin position="342"/>
        <end position="501"/>
    </location>
</feature>
<keyword evidence="4" id="KW-1185">Reference proteome</keyword>
<reference evidence="3" key="1">
    <citation type="submission" date="2023-03" db="EMBL/GenBank/DDBJ databases">
        <title>Massive genome expansion in bonnet fungi (Mycena s.s.) driven by repeated elements and novel gene families across ecological guilds.</title>
        <authorList>
            <consortium name="Lawrence Berkeley National Laboratory"/>
            <person name="Harder C.B."/>
            <person name="Miyauchi S."/>
            <person name="Viragh M."/>
            <person name="Kuo A."/>
            <person name="Thoen E."/>
            <person name="Andreopoulos B."/>
            <person name="Lu D."/>
            <person name="Skrede I."/>
            <person name="Drula E."/>
            <person name="Henrissat B."/>
            <person name="Morin E."/>
            <person name="Kohler A."/>
            <person name="Barry K."/>
            <person name="LaButti K."/>
            <person name="Morin E."/>
            <person name="Salamov A."/>
            <person name="Lipzen A."/>
            <person name="Mereny Z."/>
            <person name="Hegedus B."/>
            <person name="Baldrian P."/>
            <person name="Stursova M."/>
            <person name="Weitz H."/>
            <person name="Taylor A."/>
            <person name="Grigoriev I.V."/>
            <person name="Nagy L.G."/>
            <person name="Martin F."/>
            <person name="Kauserud H."/>
        </authorList>
    </citation>
    <scope>NUCLEOTIDE SEQUENCE</scope>
    <source>
        <strain evidence="3">CBHHK200</strain>
    </source>
</reference>
<evidence type="ECO:0000313" key="3">
    <source>
        <dbReference type="EMBL" id="KAJ7022314.1"/>
    </source>
</evidence>
<dbReference type="InterPro" id="IPR027417">
    <property type="entry name" value="P-loop_NTPase"/>
</dbReference>
<dbReference type="EMBL" id="JARJCM010000212">
    <property type="protein sequence ID" value="KAJ7022314.1"/>
    <property type="molecule type" value="Genomic_DNA"/>
</dbReference>
<organism evidence="3 4">
    <name type="scientific">Mycena alexandri</name>
    <dbReference type="NCBI Taxonomy" id="1745969"/>
    <lineage>
        <taxon>Eukaryota</taxon>
        <taxon>Fungi</taxon>
        <taxon>Dikarya</taxon>
        <taxon>Basidiomycota</taxon>
        <taxon>Agaricomycotina</taxon>
        <taxon>Agaricomycetes</taxon>
        <taxon>Agaricomycetidae</taxon>
        <taxon>Agaricales</taxon>
        <taxon>Marasmiineae</taxon>
        <taxon>Mycenaceae</taxon>
        <taxon>Mycena</taxon>
    </lineage>
</organism>
<dbReference type="Gene3D" id="3.40.50.300">
    <property type="entry name" value="P-loop containing nucleotide triphosphate hydrolases"/>
    <property type="match status" value="1"/>
</dbReference>
<gene>
    <name evidence="3" type="ORF">C8F04DRAFT_1402442</name>
</gene>
<dbReference type="PANTHER" id="PTHR10039">
    <property type="entry name" value="AMELOGENIN"/>
    <property type="match status" value="1"/>
</dbReference>
<dbReference type="AlphaFoldDB" id="A0AAD6WV84"/>
<dbReference type="Proteomes" id="UP001218188">
    <property type="component" value="Unassembled WGS sequence"/>
</dbReference>
<protein>
    <recommendedName>
        <fullName evidence="2">Nephrocystin 3-like N-terminal domain-containing protein</fullName>
    </recommendedName>
</protein>
<dbReference type="Pfam" id="PF24883">
    <property type="entry name" value="NPHP3_N"/>
    <property type="match status" value="1"/>
</dbReference>
<accession>A0AAD6WV84</accession>